<evidence type="ECO:0000313" key="1">
    <source>
        <dbReference type="EMBL" id="MEN2789669.1"/>
    </source>
</evidence>
<dbReference type="Gene3D" id="3.30.450.150">
    <property type="entry name" value="Haem-degrading domain"/>
    <property type="match status" value="1"/>
</dbReference>
<dbReference type="InterPro" id="IPR038084">
    <property type="entry name" value="PduO/GlcC-like_sf"/>
</dbReference>
<comment type="caution">
    <text evidence="1">The sequence shown here is derived from an EMBL/GenBank/DDBJ whole genome shotgun (WGS) entry which is preliminary data.</text>
</comment>
<dbReference type="RefSeq" id="WP_343889553.1">
    <property type="nucleotide sequence ID" value="NZ_BAAAEH010000022.1"/>
</dbReference>
<proteinExistence type="predicted"/>
<dbReference type="InterPro" id="IPR005624">
    <property type="entry name" value="PduO/GlcC-like"/>
</dbReference>
<dbReference type="InterPro" id="IPR052517">
    <property type="entry name" value="GlcG_carb_metab_protein"/>
</dbReference>
<dbReference type="PANTHER" id="PTHR34309:SF1">
    <property type="entry name" value="PROTEIN GLCG"/>
    <property type="match status" value="1"/>
</dbReference>
<sequence>MYSSFSLDFDDASTIAAACLASTQQLRAMVSVAVVDSAGHLLHFSRMDGARGFSVELAMKKARLAASVGVSTATIAAIKGAAAAQATAGGLPVLLDGQCVGAIGISGASAQVDETIAAAGISAFGSRRT</sequence>
<organism evidence="1 2">
    <name type="scientific">Sphingomonas oligophenolica</name>
    <dbReference type="NCBI Taxonomy" id="301154"/>
    <lineage>
        <taxon>Bacteria</taxon>
        <taxon>Pseudomonadati</taxon>
        <taxon>Pseudomonadota</taxon>
        <taxon>Alphaproteobacteria</taxon>
        <taxon>Sphingomonadales</taxon>
        <taxon>Sphingomonadaceae</taxon>
        <taxon>Sphingomonas</taxon>
    </lineage>
</organism>
<dbReference type="EMBL" id="JBDIME010000005">
    <property type="protein sequence ID" value="MEN2789669.1"/>
    <property type="molecule type" value="Genomic_DNA"/>
</dbReference>
<dbReference type="PANTHER" id="PTHR34309">
    <property type="entry name" value="SLR1406 PROTEIN"/>
    <property type="match status" value="1"/>
</dbReference>
<keyword evidence="2" id="KW-1185">Reference proteome</keyword>
<name>A0ABU9Y1K6_9SPHN</name>
<reference evidence="1 2" key="1">
    <citation type="submission" date="2024-05" db="EMBL/GenBank/DDBJ databases">
        <authorList>
            <person name="Liu Q."/>
            <person name="Xin Y.-H."/>
        </authorList>
    </citation>
    <scope>NUCLEOTIDE SEQUENCE [LARGE SCALE GENOMIC DNA]</scope>
    <source>
        <strain evidence="1 2">CGMCC 1.10181</strain>
    </source>
</reference>
<dbReference type="Pfam" id="PF03928">
    <property type="entry name" value="HbpS-like"/>
    <property type="match status" value="1"/>
</dbReference>
<gene>
    <name evidence="1" type="ORF">ABC974_08535</name>
</gene>
<accession>A0ABU9Y1K6</accession>
<dbReference type="SUPFAM" id="SSF143744">
    <property type="entry name" value="GlcG-like"/>
    <property type="match status" value="1"/>
</dbReference>
<evidence type="ECO:0000313" key="2">
    <source>
        <dbReference type="Proteomes" id="UP001419910"/>
    </source>
</evidence>
<protein>
    <submittedName>
        <fullName evidence="1">Heme-binding protein</fullName>
    </submittedName>
</protein>
<dbReference type="Proteomes" id="UP001419910">
    <property type="component" value="Unassembled WGS sequence"/>
</dbReference>